<dbReference type="EMBL" id="WIXP02000017">
    <property type="protein sequence ID" value="KAF6197767.1"/>
    <property type="molecule type" value="Genomic_DNA"/>
</dbReference>
<dbReference type="OrthoDB" id="6628884at2759"/>
<dbReference type="Proteomes" id="UP000466442">
    <property type="component" value="Unassembled WGS sequence"/>
</dbReference>
<keyword evidence="2" id="KW-1185">Reference proteome</keyword>
<proteinExistence type="predicted"/>
<name>A0A6A4IXY6_APOLU</name>
<sequence length="117" mass="13754">MAAASCEFAECDNMIRDRLVSQIHDNALLNRLLDEGESLTLERAVELCKRNEARKQEIVDFQESRTSQEDQHKLDAMRERKDELGRYIVEGRHENWKGLERQNCEESGWDYVGVRLE</sequence>
<dbReference type="AlphaFoldDB" id="A0A6A4IXY6"/>
<accession>A0A6A4IXY6</accession>
<organism evidence="1 2">
    <name type="scientific">Apolygus lucorum</name>
    <name type="common">Small green plant bug</name>
    <name type="synonym">Lygocoris lucorum</name>
    <dbReference type="NCBI Taxonomy" id="248454"/>
    <lineage>
        <taxon>Eukaryota</taxon>
        <taxon>Metazoa</taxon>
        <taxon>Ecdysozoa</taxon>
        <taxon>Arthropoda</taxon>
        <taxon>Hexapoda</taxon>
        <taxon>Insecta</taxon>
        <taxon>Pterygota</taxon>
        <taxon>Neoptera</taxon>
        <taxon>Paraneoptera</taxon>
        <taxon>Hemiptera</taxon>
        <taxon>Heteroptera</taxon>
        <taxon>Panheteroptera</taxon>
        <taxon>Cimicomorpha</taxon>
        <taxon>Miridae</taxon>
        <taxon>Mirini</taxon>
        <taxon>Apolygus</taxon>
    </lineage>
</organism>
<evidence type="ECO:0000313" key="1">
    <source>
        <dbReference type="EMBL" id="KAF6197767.1"/>
    </source>
</evidence>
<gene>
    <name evidence="1" type="ORF">GE061_008733</name>
</gene>
<comment type="caution">
    <text evidence="1">The sequence shown here is derived from an EMBL/GenBank/DDBJ whole genome shotgun (WGS) entry which is preliminary data.</text>
</comment>
<reference evidence="1" key="1">
    <citation type="journal article" date="2021" name="Mol. Ecol. Resour.">
        <title>Apolygus lucorum genome provides insights into omnivorousness and mesophyll feeding.</title>
        <authorList>
            <person name="Liu Y."/>
            <person name="Liu H."/>
            <person name="Wang H."/>
            <person name="Huang T."/>
            <person name="Liu B."/>
            <person name="Yang B."/>
            <person name="Yin L."/>
            <person name="Li B."/>
            <person name="Zhang Y."/>
            <person name="Zhang S."/>
            <person name="Jiang F."/>
            <person name="Zhang X."/>
            <person name="Ren Y."/>
            <person name="Wang B."/>
            <person name="Wang S."/>
            <person name="Lu Y."/>
            <person name="Wu K."/>
            <person name="Fan W."/>
            <person name="Wang G."/>
        </authorList>
    </citation>
    <scope>NUCLEOTIDE SEQUENCE</scope>
    <source>
        <strain evidence="1">12Hb</strain>
    </source>
</reference>
<evidence type="ECO:0000313" key="2">
    <source>
        <dbReference type="Proteomes" id="UP000466442"/>
    </source>
</evidence>
<protein>
    <submittedName>
        <fullName evidence="1">Uncharacterized protein</fullName>
    </submittedName>
</protein>